<organism evidence="2 3">
    <name type="scientific">Eutrema salsugineum</name>
    <name type="common">Saltwater cress</name>
    <name type="synonym">Sisymbrium salsugineum</name>
    <dbReference type="NCBI Taxonomy" id="72664"/>
    <lineage>
        <taxon>Eukaryota</taxon>
        <taxon>Viridiplantae</taxon>
        <taxon>Streptophyta</taxon>
        <taxon>Embryophyta</taxon>
        <taxon>Tracheophyta</taxon>
        <taxon>Spermatophyta</taxon>
        <taxon>Magnoliopsida</taxon>
        <taxon>eudicotyledons</taxon>
        <taxon>Gunneridae</taxon>
        <taxon>Pentapetalae</taxon>
        <taxon>rosids</taxon>
        <taxon>malvids</taxon>
        <taxon>Brassicales</taxon>
        <taxon>Brassicaceae</taxon>
        <taxon>Eutremeae</taxon>
        <taxon>Eutrema</taxon>
    </lineage>
</organism>
<dbReference type="Gramene" id="ESQ34026">
    <property type="protein sequence ID" value="ESQ34026"/>
    <property type="gene ID" value="EUTSA_v10009777mg"/>
</dbReference>
<feature type="domain" description="RNase H type-1" evidence="1">
    <location>
        <begin position="58"/>
        <end position="174"/>
    </location>
</feature>
<proteinExistence type="predicted"/>
<protein>
    <recommendedName>
        <fullName evidence="1">RNase H type-1 domain-containing protein</fullName>
    </recommendedName>
</protein>
<reference evidence="2 3" key="1">
    <citation type="journal article" date="2013" name="Front. Plant Sci.">
        <title>The Reference Genome of the Halophytic Plant Eutrema salsugineum.</title>
        <authorList>
            <person name="Yang R."/>
            <person name="Jarvis D.E."/>
            <person name="Chen H."/>
            <person name="Beilstein M.A."/>
            <person name="Grimwood J."/>
            <person name="Jenkins J."/>
            <person name="Shu S."/>
            <person name="Prochnik S."/>
            <person name="Xin M."/>
            <person name="Ma C."/>
            <person name="Schmutz J."/>
            <person name="Wing R.A."/>
            <person name="Mitchell-Olds T."/>
            <person name="Schumaker K.S."/>
            <person name="Wang X."/>
        </authorList>
    </citation>
    <scope>NUCLEOTIDE SEQUENCE [LARGE SCALE GENOMIC DNA]</scope>
</reference>
<keyword evidence="3" id="KW-1185">Reference proteome</keyword>
<name>V4MQR3_EUTSA</name>
<dbReference type="PANTHER" id="PTHR47723">
    <property type="entry name" value="OS05G0353850 PROTEIN"/>
    <property type="match status" value="1"/>
</dbReference>
<dbReference type="EMBL" id="KI517683">
    <property type="protein sequence ID" value="ESQ34026.1"/>
    <property type="molecule type" value="Genomic_DNA"/>
</dbReference>
<dbReference type="GO" id="GO:0003676">
    <property type="term" value="F:nucleic acid binding"/>
    <property type="evidence" value="ECO:0007669"/>
    <property type="project" value="InterPro"/>
</dbReference>
<dbReference type="InterPro" id="IPR002156">
    <property type="entry name" value="RNaseH_domain"/>
</dbReference>
<dbReference type="OMA" id="LQRIGEW"/>
<dbReference type="InterPro" id="IPR053151">
    <property type="entry name" value="RNase_H-like"/>
</dbReference>
<evidence type="ECO:0000313" key="3">
    <source>
        <dbReference type="Proteomes" id="UP000030689"/>
    </source>
</evidence>
<dbReference type="Pfam" id="PF13456">
    <property type="entry name" value="RVT_3"/>
    <property type="match status" value="1"/>
</dbReference>
<sequence length="205" mass="23738">MNFHILDTIGKIKEDSNQWFQAQELTEKEDCRSKERDHRDRKVWFPPPSQWVKCNIGASWDKWKRCGGAAWVLSNEKGEVLCHGRRSFVNIGSKSDANLKSWLWAFDSIKSLKFTKIIFAAESDELIGAVNRPPAWPSFNHQSKELLSILGSILEWKVVLEPYEANGGANFIAQSVTREDRWQSYIAFGFPRWLKEFFVNQRSVA</sequence>
<dbReference type="AlphaFoldDB" id="V4MQR3"/>
<dbReference type="KEGG" id="eus:EUTSA_v10009777mg"/>
<dbReference type="PANTHER" id="PTHR47723:SF19">
    <property type="entry name" value="POLYNUCLEOTIDYL TRANSFERASE, RIBONUCLEASE H-LIKE SUPERFAMILY PROTEIN"/>
    <property type="match status" value="1"/>
</dbReference>
<accession>V4MQR3</accession>
<gene>
    <name evidence="2" type="ORF">EUTSA_v10009777mg</name>
</gene>
<evidence type="ECO:0000259" key="1">
    <source>
        <dbReference type="Pfam" id="PF13456"/>
    </source>
</evidence>
<dbReference type="eggNOG" id="KOG1075">
    <property type="taxonomic scope" value="Eukaryota"/>
</dbReference>
<evidence type="ECO:0000313" key="2">
    <source>
        <dbReference type="EMBL" id="ESQ34026.1"/>
    </source>
</evidence>
<dbReference type="Proteomes" id="UP000030689">
    <property type="component" value="Unassembled WGS sequence"/>
</dbReference>
<dbReference type="GO" id="GO:0004523">
    <property type="term" value="F:RNA-DNA hybrid ribonuclease activity"/>
    <property type="evidence" value="ECO:0007669"/>
    <property type="project" value="InterPro"/>
</dbReference>